<feature type="domain" description="CUB" evidence="9">
    <location>
        <begin position="962"/>
        <end position="1076"/>
    </location>
</feature>
<feature type="domain" description="EGF-like" evidence="10">
    <location>
        <begin position="134"/>
        <end position="170"/>
    </location>
</feature>
<dbReference type="PANTHER" id="PTHR24251">
    <property type="entry name" value="OVOCHYMASE-RELATED"/>
    <property type="match status" value="1"/>
</dbReference>
<dbReference type="InterPro" id="IPR001881">
    <property type="entry name" value="EGF-like_Ca-bd_dom"/>
</dbReference>
<feature type="domain" description="CUB" evidence="9">
    <location>
        <begin position="494"/>
        <end position="608"/>
    </location>
</feature>
<dbReference type="Pfam" id="PF07645">
    <property type="entry name" value="EGF_CA"/>
    <property type="match status" value="2"/>
</dbReference>
<feature type="disulfide bond" evidence="7">
    <location>
        <begin position="203"/>
        <end position="212"/>
    </location>
</feature>
<feature type="domain" description="EGF-like" evidence="10">
    <location>
        <begin position="449"/>
        <end position="488"/>
    </location>
</feature>
<dbReference type="EMBL" id="JAHIBW010000013">
    <property type="protein sequence ID" value="KAG7305633.1"/>
    <property type="molecule type" value="Genomic_DNA"/>
</dbReference>
<name>A0ABQ7QMY8_PLUXY</name>
<sequence length="3729" mass="415588">MSKILLLFLSLTFLSLDCEVYKDRPKIKTDNGDLILEPAFDKNIYLRPNGPQSAVFVGDINILNVNTSQIISDGTSTDKQTPITLGRILERLDKLEKQVNDMNPSLNLSLIWQKLSRQATVIHRLRNAIRDGVTGDKCEPRPCQNGGTCLSLVNDYHCLCPSNWEGKDCNLDVNECRNFAGTDLGCQNGATCINRPGSYECLCRSGWFGLHCTRKAKDCLGSGGGGDDFEMCGHGTCIPVQTGVGIKCICDQGWTTNGTDVSCSTDINECESKQGPHCSVNPKVNCINLPGSFRCEACPAGYEGDGYVCSDIDECTTTPNGGCSTSPMVTCHNTIGSRTCGHCPPGYVGDGVTCAWRGTCKINHGGCHPSAQCFESPAQTGGQIAQCVCPVGMEGDGVGVDGCYISPSNNITQNCENNPCGPHGRCHQLTQGYTCLCMRGYGGAHCNSMIEFCSSNPCQNGGVCRPDETKIRGFRCECTARFSGDVCHIPTKTCGGFLDGQEGSITYPLTNSSYSHNSRCAWVIHTSSLKVINVTFTKFDIEDNPDCSYDFLQIHDGRSSASQLLGRFCGKTFPKGGNIISSHNYLYFWFRSDESGARTGFSLHWTSIDPVCGGELDAKTHGHISSPGSPGKYPPNRDCYWHITTSLGKRIQLHFFEFDIEAHKNCSFDYVSIYDGEHITDPLINKYCNSSQPAPIQSAGSEILVHFHSDGIGSGNGFQISYATVEGVPGCGGLYTGEKGEISSPTYEGKYIDNLLCDYEIKAPPGSKILIKFKSFKLETSFQCKYDYLKMYDGPNTDSQLVGRFCGLKHPQSYTSTSNSIFIQFKSDHSLNSDGFHITYEIICQHYITGDSGVIKSPGYPFNYTENKVCEYIVSTAPGKAIQLTFRDFDIEDNKYFNCQYDYVELRDGPDKNSTLMGRFCGSEPPQVQTSSLNYMYIRFNSDMSVSGTGFYANFTTIDIKCGGIHKDATGLISHPIGSANTYEKDQTCTWYLIAPPGQRIKLTWNRFEIEGTPSCHSDYLELTEIDLDNTEHSMPKFCGSSAPPTMTTASNRLKINFRSDSSVESAGFSMSYTFLDEKSYCGGIYFRSHGYIYSPGWPQRYEPNRNCVWTITAPFGQQIRLNFSRFNLERPIRNSCDLGDYLEIRNGVADNSPLVGSYCGDNAPKMITSTGNSIYLKFHSDYYFSGAGFQIEWDGTLFGCGGTLTGSKGSITSPNYPLPYNENAECFYRIVTSHGSRIKLIFNDLDLEKTHGCTDDYVEIFDGRDSNALSLGRYCSMTLNSSNIETSSNYAYIKFRSDFIISSKGFSLNYHTICHNNVTGSYGIIESPDFPNHYPINLHCMWTITVPLGNTINVTFSDFDISSNLFHDWRYTNFSRAEPFIFSRLCRHDYLDVKDPSDVHSMKRLCGSSIPAKISTKSNSLSIEFTSSSFITRKGFRLEWVKNGCGGHIQKNYGVINFETPQISTGPMVCEWIIETATGTGVTISFSNVYMSDKVNCSEDSIEVYNGPTAESPLIMKNCHQSFAMAEASTTNMILLRFSKYSNLRDVKFQSHFSSKPWTGCGGTIISHFGTISSINFPKNYDNNVDCMWTLEVPMNHRVEFSIIDLDLYFDEDSNVGDNSCGDSIKLYDGISFTSNYTQIICGNSEFRNFTSKSNILRVQFTSDGSGTAKGFKANFAVACGALISAKYSGTIRNDVVSHSEQNCTWTITAERPEEKVSLTLTHLSIPVSNEIQSNRHCPSTFLRILDGDDINAPKIDEYCGNKVPPMIVSHGSAITVQLGSYVGSVSGKFSAHYTTVETACGGELTSEQGSIATPNYPGSYPANTNCEWTLKTSPGNRVYITFERFNIEYSEGCNKDYLEVRENNGGGRLLGLYCGDDSPTNVTVASVMYLKFHSDGEDSTRGFILHYEFLHGNDITGKDYGEIASPLFPNSYEGACEYSWRITTSGSEPIILTIQRAEIPVRSLDCYNYLSIYDGFNDEAPLLKRICGIQKSITVKTSSNIAFIKLSLDETNTGSLFVMRWKKGDDASADTGNESEKLNCGLNSTKIILPGSDYEVNSPNFPKDYDDNLNCEWIFKATSGRHLSIKFNQLSIEEQSNCFADYISVFSSTDGTEIWKPVAEKICTGLPEYNLNFDSYMKVVFVTDISQTSRGFSAKVTSKCGGTVSSLSGVISPSWQDWNGEFNYLKTCNWRIKVRPGRTISLRFLDFNITNINNNCENYVLIRNGDSEEAPILGSGKYCGFTRLNPSDIISSSSNAVFITYKFKGPKFQNFRVRYEEENVECGSTSILDFNQKWQVINSPNYPSVPTPYSECVWVFKCPPGEIMSINFIDRFDLERNKDCTEEYVEIRDGPSAMSPRKGRYCDERPGTIKTTNNAVYIKYTTQIPNPRDGFKANVSIDVCGGTIIANNGEISSPGYPHMTALPIGSVCEWKIIGYNGRVFKIRPQDIHLPDSEASCATKVTIEETLKVNNTRNILRTICNDDDDTSRMSIVESTLNEVVIKLYIGKPSEINSFSESRGFRFTFNSSRPTCGGSLSVSEGYLMTPAYPLYTTLRYCQWLITAPNKSRRIRLEIQDADFNLVKIGVFNDLRLQSSIKNTTEVNVFESSGNELAIYLWLFQSVTEHRFKAKFTSDEESLCGGSLSGTTGELFSPALERTYTCDWHYVNQRSIHNVQNSTINVEVTVNSSSSKTRCRYSDPKLIIKATIGPGLMFYRSLCGNMIQSYRIPTSNMDLRALQNERSSLNFHVSWKTQPCGGTVHVSQSDKNILNLPNNYTGTLDCAWLILVPFNSRVEMKLQGSFKLDCTKEFLQISQGLSDNPLILKEYCKDSTQETAFSVKFSFLYIQYHSESTNNDLKLLVSTKSNQCGGLLTKYENTFQSPNFPKNYIENQECVWEIKAEQGSRVSLQFVQRFVIEQRPNCTKDAVIIYDWQEGRYIEVAKLCGRELPHAYNSSGNRMKIILRTDSDINLDGFKAVWTPICGSNLNASAEEKFLYSPGYPFEYLSSLDCNYKISAPGQKIILKYLDLEVEGPYPQCEYDNLTITGSTGNEAIRFIYTFCGSNFYKNSDVFTDEVILEFKSDRYVQKKGFKLSYQIFSCGGHITTPTILKSHDDGEQYESNLNCTWLITAPKDKDVVLKFLFIDLEDSSDCSTDFVAVYNGRSIDETKRTALMCGHVNSTTVIKGNGNAMVLNFLSDFGLSYTGFKVEILFSLSKEAGCGGLVNVMAEGTQIIKSPLIGSNLLYENFLNCHWDIKAPPNRVIMVEFTKFHIAPCKNVNQTALGYSKCNCDMVEIRDGLNPNSLVIGVYCGHTLPPKLTSSGNFMSLRLYTDGDVSSSGFEARVSVREPTCGQSSYRLQSAVQTIKTPGFDKGLIPRGEHCVYLVYSVQALYLTSHIRIKSLDLQEGLQDKNVCDKDKLVITTMPSSFNDTLGKTFMLRRGGDEFFSNYYSMYQADLNLPESFVFCGKKSSVDLYVTGDVKISVQTSPESDNINHKGVELEINYGSYCPRNFTDTQGRISVIPTIVSDKQSRECFTLITAPENHTISVYLLTVSTSYWNDQVYFEILDGDKANDKRLLKIQSDYEDNTSVFSTGRHLLLHNHGVEGDLLTYDLIYMTTDKGPGCGGKLHSILGQVTSPMYPDVYRRIATCEWELETPVGSTLHLHFAVFDLGKLCEQNYVQLVNRKGQVISTYCLETPADYFSEDNYVKIVFKTTMNNAGTGWVAMFVGTK</sequence>
<dbReference type="InterPro" id="IPR049883">
    <property type="entry name" value="NOTCH1_EGF-like"/>
</dbReference>
<dbReference type="InterPro" id="IPR000859">
    <property type="entry name" value="CUB_dom"/>
</dbReference>
<evidence type="ECO:0000256" key="2">
    <source>
        <dbReference type="ARBA" id="ARBA00022729"/>
    </source>
</evidence>
<feature type="domain" description="CUB" evidence="9">
    <location>
        <begin position="1681"/>
        <end position="1798"/>
    </location>
</feature>
<dbReference type="SUPFAM" id="SSF49854">
    <property type="entry name" value="Spermadhesin, CUB domain"/>
    <property type="match status" value="25"/>
</dbReference>
<dbReference type="Gene3D" id="2.10.25.10">
    <property type="entry name" value="Laminin"/>
    <property type="match status" value="6"/>
</dbReference>
<feature type="disulfide bond" evidence="7">
    <location>
        <begin position="437"/>
        <end position="446"/>
    </location>
</feature>
<dbReference type="SMART" id="SM00181">
    <property type="entry name" value="EGF"/>
    <property type="match status" value="8"/>
</dbReference>
<dbReference type="SMART" id="SM00042">
    <property type="entry name" value="CUB"/>
    <property type="match status" value="24"/>
</dbReference>
<feature type="domain" description="CUB" evidence="9">
    <location>
        <begin position="1201"/>
        <end position="1314"/>
    </location>
</feature>
<dbReference type="CDD" id="cd00054">
    <property type="entry name" value="EGF_CA"/>
    <property type="match status" value="6"/>
</dbReference>
<accession>A0ABQ7QMY8</accession>
<organism evidence="11 12">
    <name type="scientific">Plutella xylostella</name>
    <name type="common">Diamondback moth</name>
    <name type="synonym">Plutella maculipennis</name>
    <dbReference type="NCBI Taxonomy" id="51655"/>
    <lineage>
        <taxon>Eukaryota</taxon>
        <taxon>Metazoa</taxon>
        <taxon>Ecdysozoa</taxon>
        <taxon>Arthropoda</taxon>
        <taxon>Hexapoda</taxon>
        <taxon>Insecta</taxon>
        <taxon>Pterygota</taxon>
        <taxon>Neoptera</taxon>
        <taxon>Endopterygota</taxon>
        <taxon>Lepidoptera</taxon>
        <taxon>Glossata</taxon>
        <taxon>Ditrysia</taxon>
        <taxon>Yponomeutoidea</taxon>
        <taxon>Plutellidae</taxon>
        <taxon>Plutella</taxon>
    </lineage>
</organism>
<keyword evidence="3" id="KW-0677">Repeat</keyword>
<feature type="domain" description="CUB" evidence="9">
    <location>
        <begin position="1562"/>
        <end position="1680"/>
    </location>
</feature>
<dbReference type="CDD" id="cd22201">
    <property type="entry name" value="cubilin_NTD"/>
    <property type="match status" value="1"/>
</dbReference>
<dbReference type="PROSITE" id="PS00010">
    <property type="entry name" value="ASX_HYDROXYL"/>
    <property type="match status" value="1"/>
</dbReference>
<evidence type="ECO:0000256" key="4">
    <source>
        <dbReference type="ARBA" id="ARBA00023157"/>
    </source>
</evidence>
<feature type="signal peptide" evidence="8">
    <location>
        <begin position="1"/>
        <end position="18"/>
    </location>
</feature>
<feature type="domain" description="CUB" evidence="9">
    <location>
        <begin position="2981"/>
        <end position="3096"/>
    </location>
</feature>
<dbReference type="Pfam" id="PF00431">
    <property type="entry name" value="CUB"/>
    <property type="match status" value="22"/>
</dbReference>
<feature type="domain" description="CUB" evidence="9">
    <location>
        <begin position="2639"/>
        <end position="2753"/>
    </location>
</feature>
<comment type="caution">
    <text evidence="11">The sequence shown here is derived from an EMBL/GenBank/DDBJ whole genome shotgun (WGS) entry which is preliminary data.</text>
</comment>
<feature type="disulfide bond" evidence="6">
    <location>
        <begin position="612"/>
        <end position="639"/>
    </location>
</feature>
<dbReference type="Gene3D" id="2.60.120.290">
    <property type="entry name" value="Spermadhesin, CUB domain"/>
    <property type="match status" value="24"/>
</dbReference>
<evidence type="ECO:0008006" key="13">
    <source>
        <dbReference type="Google" id="ProtNLM"/>
    </source>
</evidence>
<evidence type="ECO:0000256" key="3">
    <source>
        <dbReference type="ARBA" id="ARBA00022737"/>
    </source>
</evidence>
<feature type="domain" description="EGF-like" evidence="10">
    <location>
        <begin position="172"/>
        <end position="213"/>
    </location>
</feature>
<feature type="domain" description="EGF-like" evidence="10">
    <location>
        <begin position="411"/>
        <end position="447"/>
    </location>
</feature>
<dbReference type="InterPro" id="IPR035914">
    <property type="entry name" value="Sperma_CUB_dom_sf"/>
</dbReference>
<dbReference type="InterPro" id="IPR009030">
    <property type="entry name" value="Growth_fac_rcpt_cys_sf"/>
</dbReference>
<feature type="domain" description="CUB" evidence="9">
    <location>
        <begin position="2755"/>
        <end position="2865"/>
    </location>
</feature>
<dbReference type="InterPro" id="IPR000742">
    <property type="entry name" value="EGF"/>
</dbReference>
<dbReference type="PROSITE" id="PS50026">
    <property type="entry name" value="EGF_3"/>
    <property type="match status" value="4"/>
</dbReference>
<feature type="domain" description="CUB" evidence="9">
    <location>
        <begin position="1913"/>
        <end position="2026"/>
    </location>
</feature>
<keyword evidence="5" id="KW-0325">Glycoprotein</keyword>
<dbReference type="PROSITE" id="PS01180">
    <property type="entry name" value="CUB"/>
    <property type="match status" value="25"/>
</dbReference>
<feature type="domain" description="CUB" evidence="9">
    <location>
        <begin position="2162"/>
        <end position="2280"/>
    </location>
</feature>
<keyword evidence="1 7" id="KW-0245">EGF-like domain</keyword>
<dbReference type="SMART" id="SM00179">
    <property type="entry name" value="EGF_CA"/>
    <property type="match status" value="6"/>
</dbReference>
<feature type="domain" description="CUB" evidence="9">
    <location>
        <begin position="731"/>
        <end position="843"/>
    </location>
</feature>
<feature type="domain" description="CUB" evidence="9">
    <location>
        <begin position="1315"/>
        <end position="1444"/>
    </location>
</feature>
<dbReference type="SUPFAM" id="SSF57184">
    <property type="entry name" value="Growth factor receptor domain"/>
    <property type="match status" value="1"/>
</dbReference>
<evidence type="ECO:0000256" key="1">
    <source>
        <dbReference type="ARBA" id="ARBA00022536"/>
    </source>
</evidence>
<dbReference type="InterPro" id="IPR018097">
    <property type="entry name" value="EGF_Ca-bd_CS"/>
</dbReference>
<feature type="domain" description="CUB" evidence="9">
    <location>
        <begin position="844"/>
        <end position="958"/>
    </location>
</feature>
<feature type="domain" description="CUB" evidence="9">
    <location>
        <begin position="1802"/>
        <end position="1912"/>
    </location>
</feature>
<proteinExistence type="predicted"/>
<evidence type="ECO:0000313" key="11">
    <source>
        <dbReference type="EMBL" id="KAG7305633.1"/>
    </source>
</evidence>
<feature type="domain" description="CUB" evidence="9">
    <location>
        <begin position="1082"/>
        <end position="1197"/>
    </location>
</feature>
<feature type="disulfide bond" evidence="7">
    <location>
        <begin position="478"/>
        <end position="487"/>
    </location>
</feature>
<keyword evidence="4 7" id="KW-1015">Disulfide bond</keyword>
<feature type="domain" description="CUB" evidence="9">
    <location>
        <begin position="612"/>
        <end position="725"/>
    </location>
</feature>
<dbReference type="PROSITE" id="PS01187">
    <property type="entry name" value="EGF_CA"/>
    <property type="match status" value="1"/>
</dbReference>
<evidence type="ECO:0000259" key="9">
    <source>
        <dbReference type="PROSITE" id="PS01180"/>
    </source>
</evidence>
<feature type="domain" description="CUB" evidence="9">
    <location>
        <begin position="2532"/>
        <end position="2634"/>
    </location>
</feature>
<comment type="caution">
    <text evidence="7">Lacks conserved residue(s) required for the propagation of feature annotation.</text>
</comment>
<protein>
    <recommendedName>
        <fullName evidence="13">Cubilin</fullName>
    </recommendedName>
</protein>
<dbReference type="PANTHER" id="PTHR24251:SF37">
    <property type="entry name" value="CUB DOMAIN-CONTAINING PROTEIN"/>
    <property type="match status" value="1"/>
</dbReference>
<feature type="domain" description="CUB" evidence="9">
    <location>
        <begin position="1446"/>
        <end position="1557"/>
    </location>
</feature>
<dbReference type="SUPFAM" id="SSF57196">
    <property type="entry name" value="EGF/Laminin"/>
    <property type="match status" value="4"/>
</dbReference>
<feature type="domain" description="CUB" evidence="9">
    <location>
        <begin position="3218"/>
        <end position="3345"/>
    </location>
</feature>
<feature type="domain" description="CUB" evidence="9">
    <location>
        <begin position="3098"/>
        <end position="3211"/>
    </location>
</feature>
<feature type="disulfide bond" evidence="7">
    <location>
        <begin position="160"/>
        <end position="169"/>
    </location>
</feature>
<keyword evidence="2 8" id="KW-0732">Signal</keyword>
<feature type="domain" description="CUB" evidence="9">
    <location>
        <begin position="2042"/>
        <end position="2161"/>
    </location>
</feature>
<dbReference type="Pfam" id="PF12661">
    <property type="entry name" value="hEGF"/>
    <property type="match status" value="1"/>
</dbReference>
<dbReference type="InterPro" id="IPR000152">
    <property type="entry name" value="EGF-type_Asp/Asn_hydroxyl_site"/>
</dbReference>
<dbReference type="PROSITE" id="PS01186">
    <property type="entry name" value="EGF_2"/>
    <property type="match status" value="2"/>
</dbReference>
<dbReference type="Proteomes" id="UP000823941">
    <property type="component" value="Chromosome 13"/>
</dbReference>
<reference evidence="11 12" key="1">
    <citation type="submission" date="2021-06" db="EMBL/GenBank/DDBJ databases">
        <title>A haploid diamondback moth (Plutella xylostella L.) genome assembly resolves 31 chromosomes and identifies a diamide resistance mutation.</title>
        <authorList>
            <person name="Ward C.M."/>
            <person name="Perry K.D."/>
            <person name="Baker G."/>
            <person name="Powis K."/>
            <person name="Heckel D.G."/>
            <person name="Baxter S.W."/>
        </authorList>
    </citation>
    <scope>NUCLEOTIDE SEQUENCE [LARGE SCALE GENOMIC DNA]</scope>
    <source>
        <strain evidence="11 12">LV</strain>
        <tissue evidence="11">Single pupa</tissue>
    </source>
</reference>
<dbReference type="InterPro" id="IPR013032">
    <property type="entry name" value="EGF-like_CS"/>
</dbReference>
<evidence type="ECO:0000313" key="12">
    <source>
        <dbReference type="Proteomes" id="UP000823941"/>
    </source>
</evidence>
<feature type="domain" description="CUB" evidence="9">
    <location>
        <begin position="2867"/>
        <end position="2980"/>
    </location>
</feature>
<evidence type="ECO:0000256" key="7">
    <source>
        <dbReference type="PROSITE-ProRule" id="PRU00076"/>
    </source>
</evidence>
<dbReference type="PROSITE" id="PS00022">
    <property type="entry name" value="EGF_1"/>
    <property type="match status" value="4"/>
</dbReference>
<keyword evidence="12" id="KW-1185">Reference proteome</keyword>
<evidence type="ECO:0000256" key="5">
    <source>
        <dbReference type="ARBA" id="ARBA00023180"/>
    </source>
</evidence>
<feature type="chain" id="PRO_5045046787" description="Cubilin" evidence="8">
    <location>
        <begin position="19"/>
        <end position="3729"/>
    </location>
</feature>
<feature type="domain" description="CUB" evidence="9">
    <location>
        <begin position="3622"/>
        <end position="3728"/>
    </location>
</feature>
<dbReference type="CDD" id="cd00041">
    <property type="entry name" value="CUB"/>
    <property type="match status" value="23"/>
</dbReference>
<evidence type="ECO:0000256" key="6">
    <source>
        <dbReference type="PROSITE-ProRule" id="PRU00059"/>
    </source>
</evidence>
<evidence type="ECO:0000256" key="8">
    <source>
        <dbReference type="SAM" id="SignalP"/>
    </source>
</evidence>
<feature type="domain" description="CUB" evidence="9">
    <location>
        <begin position="2402"/>
        <end position="2528"/>
    </location>
</feature>
<evidence type="ECO:0000259" key="10">
    <source>
        <dbReference type="PROSITE" id="PS50026"/>
    </source>
</evidence>
<gene>
    <name evidence="11" type="ORF">JYU34_009727</name>
</gene>
<dbReference type="Pfam" id="PF00008">
    <property type="entry name" value="EGF"/>
    <property type="match status" value="3"/>
</dbReference>
<feature type="domain" description="CUB" evidence="9">
    <location>
        <begin position="2284"/>
        <end position="2400"/>
    </location>
</feature>
<feature type="disulfide bond" evidence="6">
    <location>
        <begin position="962"/>
        <end position="989"/>
    </location>
</feature>